<keyword evidence="2" id="KW-1185">Reference proteome</keyword>
<dbReference type="Proteomes" id="UP000722989">
    <property type="component" value="Unassembled WGS sequence"/>
</dbReference>
<name>A0ABX0XXF1_9ACTN</name>
<dbReference type="EMBL" id="JAATVY010000004">
    <property type="protein sequence ID" value="NJC69863.1"/>
    <property type="molecule type" value="Genomic_DNA"/>
</dbReference>
<comment type="caution">
    <text evidence="1">The sequence shown here is derived from an EMBL/GenBank/DDBJ whole genome shotgun (WGS) entry which is preliminary data.</text>
</comment>
<evidence type="ECO:0000313" key="2">
    <source>
        <dbReference type="Proteomes" id="UP000722989"/>
    </source>
</evidence>
<protein>
    <submittedName>
        <fullName evidence="1">Uncharacterized protein</fullName>
    </submittedName>
</protein>
<reference evidence="1 2" key="1">
    <citation type="submission" date="2020-03" db="EMBL/GenBank/DDBJ databases">
        <title>WGS of the type strain of Planosporangium spp.</title>
        <authorList>
            <person name="Thawai C."/>
        </authorList>
    </citation>
    <scope>NUCLEOTIDE SEQUENCE [LARGE SCALE GENOMIC DNA]</scope>
    <source>
        <strain evidence="1 2">TBRC 5610</strain>
    </source>
</reference>
<accession>A0ABX0XXF1</accession>
<proteinExistence type="predicted"/>
<organism evidence="1 2">
    <name type="scientific">Planosporangium thailandense</name>
    <dbReference type="NCBI Taxonomy" id="765197"/>
    <lineage>
        <taxon>Bacteria</taxon>
        <taxon>Bacillati</taxon>
        <taxon>Actinomycetota</taxon>
        <taxon>Actinomycetes</taxon>
        <taxon>Micromonosporales</taxon>
        <taxon>Micromonosporaceae</taxon>
        <taxon>Planosporangium</taxon>
    </lineage>
</organism>
<sequence length="197" mass="21033">MASVDVRRQADESIGSAAAAAAAILGDALSEIMRPDQGKLSLVALGQPLTRPNRVTAYNAERDKLWAAFEKAGVVLPHGNSAEVGVTHSDDVRQFGGVIEFAMTDLSVALEVTRRENAVCIGRIGEPDDFGWERFLLSLEPIPKDSVELLRAAVRQIAGGLFVVRSFGQFDDVLVGAEVFAENSVIDQLEAVLAVTG</sequence>
<evidence type="ECO:0000313" key="1">
    <source>
        <dbReference type="EMBL" id="NJC69863.1"/>
    </source>
</evidence>
<gene>
    <name evidence="1" type="ORF">HC031_09045</name>
</gene>
<dbReference type="RefSeq" id="WP_167924734.1">
    <property type="nucleotide sequence ID" value="NZ_JAATVY010000004.1"/>
</dbReference>